<comment type="caution">
    <text evidence="2">The sequence shown here is derived from an EMBL/GenBank/DDBJ whole genome shotgun (WGS) entry which is preliminary data.</text>
</comment>
<name>A0A2N5CAT0_9BURK</name>
<evidence type="ECO:0000313" key="3">
    <source>
        <dbReference type="Proteomes" id="UP000234341"/>
    </source>
</evidence>
<dbReference type="InterPro" id="IPR017831">
    <property type="entry name" value="Hopanoid-assoc_phosphoryl_HpnG"/>
</dbReference>
<dbReference type="GO" id="GO:0005829">
    <property type="term" value="C:cytosol"/>
    <property type="evidence" value="ECO:0007669"/>
    <property type="project" value="TreeGrafter"/>
</dbReference>
<dbReference type="OrthoDB" id="9033573at2"/>
<dbReference type="InterPro" id="IPR000845">
    <property type="entry name" value="Nucleoside_phosphorylase_d"/>
</dbReference>
<accession>A0A2N5CAT0</accession>
<organism evidence="2 3">
    <name type="scientific">Cupriavidus pauculus</name>
    <dbReference type="NCBI Taxonomy" id="82633"/>
    <lineage>
        <taxon>Bacteria</taxon>
        <taxon>Pseudomonadati</taxon>
        <taxon>Pseudomonadota</taxon>
        <taxon>Betaproteobacteria</taxon>
        <taxon>Burkholderiales</taxon>
        <taxon>Burkholderiaceae</taxon>
        <taxon>Cupriavidus</taxon>
    </lineage>
</organism>
<protein>
    <submittedName>
        <fullName evidence="2">Squalene--hopene cyclase</fullName>
    </submittedName>
</protein>
<dbReference type="InterPro" id="IPR035994">
    <property type="entry name" value="Nucleoside_phosphorylase_sf"/>
</dbReference>
<dbReference type="GO" id="GO:0008930">
    <property type="term" value="F:methylthioadenosine nucleosidase activity"/>
    <property type="evidence" value="ECO:0007669"/>
    <property type="project" value="TreeGrafter"/>
</dbReference>
<evidence type="ECO:0000313" key="2">
    <source>
        <dbReference type="EMBL" id="PLP99291.1"/>
    </source>
</evidence>
<proteinExistence type="predicted"/>
<dbReference type="Gene3D" id="3.40.50.1580">
    <property type="entry name" value="Nucleoside phosphorylase domain"/>
    <property type="match status" value="1"/>
</dbReference>
<dbReference type="EMBL" id="PJRP01000008">
    <property type="protein sequence ID" value="PLP99291.1"/>
    <property type="molecule type" value="Genomic_DNA"/>
</dbReference>
<dbReference type="CDD" id="cd17768">
    <property type="entry name" value="adenosylhopane_nucleosidase_HpnG-like"/>
    <property type="match status" value="1"/>
</dbReference>
<evidence type="ECO:0000259" key="1">
    <source>
        <dbReference type="Pfam" id="PF01048"/>
    </source>
</evidence>
<dbReference type="PANTHER" id="PTHR46832">
    <property type="entry name" value="5'-METHYLTHIOADENOSINE/S-ADENOSYLHOMOCYSTEINE NUCLEOSIDASE"/>
    <property type="match status" value="1"/>
</dbReference>
<sequence>MGAGALPQPVARRQPRRGLGAVSAVATQQSPVLVVCGMDFEARIAASPEVETLYGQRGVMLARSLDIRLMQGCAGVISFGVAGGLDPTLPPGAVIVATAVRSGQTSYSTAPYWTAALRRALPHAESGLLAGSDTPVLTVADKTALHDSHGALAVDMESHIAARAAQALGIPFAALRVVIDPADRAVPPLAFAGMAADGSTDVGAVIRGLLTAPHQLGGLLRLGRDASIAKKALAGARDAVGAGFAFPSPVAA</sequence>
<dbReference type="GO" id="GO:0009116">
    <property type="term" value="P:nucleoside metabolic process"/>
    <property type="evidence" value="ECO:0007669"/>
    <property type="project" value="InterPro"/>
</dbReference>
<dbReference type="AlphaFoldDB" id="A0A2N5CAT0"/>
<dbReference type="Proteomes" id="UP000234341">
    <property type="component" value="Unassembled WGS sequence"/>
</dbReference>
<gene>
    <name evidence="2" type="ORF">CYJ10_18585</name>
</gene>
<dbReference type="STRING" id="82633.GCA_000974605_03373"/>
<dbReference type="Pfam" id="PF01048">
    <property type="entry name" value="PNP_UDP_1"/>
    <property type="match status" value="1"/>
</dbReference>
<dbReference type="NCBIfam" id="NF005476">
    <property type="entry name" value="PRK07077.1"/>
    <property type="match status" value="1"/>
</dbReference>
<dbReference type="GO" id="GO:0008782">
    <property type="term" value="F:adenosylhomocysteine nucleosidase activity"/>
    <property type="evidence" value="ECO:0007669"/>
    <property type="project" value="TreeGrafter"/>
</dbReference>
<dbReference type="NCBIfam" id="TIGR03468">
    <property type="entry name" value="HpnG"/>
    <property type="match status" value="1"/>
</dbReference>
<reference evidence="2 3" key="1">
    <citation type="submission" date="2017-12" db="EMBL/GenBank/DDBJ databases">
        <title>Genome sequence of the active heterotrophic nitrifier-denitrifier, Cupriavidus pauculus UM1.</title>
        <authorList>
            <person name="Putonti C."/>
            <person name="Castignetti D."/>
        </authorList>
    </citation>
    <scope>NUCLEOTIDE SEQUENCE [LARGE SCALE GENOMIC DNA]</scope>
    <source>
        <strain evidence="2 3">UM1</strain>
    </source>
</reference>
<feature type="domain" description="Nucleoside phosphorylase" evidence="1">
    <location>
        <begin position="60"/>
        <end position="202"/>
    </location>
</feature>
<dbReference type="PANTHER" id="PTHR46832:SF1">
    <property type="entry name" value="5'-METHYLTHIOADENOSINE_S-ADENOSYLHOMOCYSTEINE NUCLEOSIDASE"/>
    <property type="match status" value="1"/>
</dbReference>
<dbReference type="GO" id="GO:0019284">
    <property type="term" value="P:L-methionine salvage from S-adenosylmethionine"/>
    <property type="evidence" value="ECO:0007669"/>
    <property type="project" value="TreeGrafter"/>
</dbReference>
<dbReference type="SUPFAM" id="SSF53167">
    <property type="entry name" value="Purine and uridine phosphorylases"/>
    <property type="match status" value="1"/>
</dbReference>